<dbReference type="Pfam" id="PF00905">
    <property type="entry name" value="Transpeptidase"/>
    <property type="match status" value="1"/>
</dbReference>
<keyword evidence="6" id="KW-0808">Transferase</keyword>
<keyword evidence="9" id="KW-0573">Peptidoglycan synthesis</keyword>
<dbReference type="SUPFAM" id="SSF56601">
    <property type="entry name" value="beta-lactamase/transpeptidase-like"/>
    <property type="match status" value="1"/>
</dbReference>
<evidence type="ECO:0000256" key="7">
    <source>
        <dbReference type="ARBA" id="ARBA00022801"/>
    </source>
</evidence>
<keyword evidence="10" id="KW-0511">Multifunctional enzyme</keyword>
<keyword evidence="8" id="KW-0133">Cell shape</keyword>
<dbReference type="RefSeq" id="WP_004801652.1">
    <property type="nucleotide sequence ID" value="NZ_KB446646.1"/>
</dbReference>
<comment type="catalytic activity">
    <reaction evidence="12">
        <text>Preferential cleavage: (Ac)2-L-Lys-D-Ala-|-D-Ala. Also transpeptidation of peptidyl-alanyl moieties that are N-acyl substituents of D-alanine.</text>
        <dbReference type="EC" id="3.4.16.4"/>
    </reaction>
</comment>
<dbReference type="AlphaFoldDB" id="M2NGC5"/>
<keyword evidence="3" id="KW-0121">Carboxypeptidase</keyword>
<reference evidence="17 18" key="1">
    <citation type="submission" date="2013-02" db="EMBL/GenBank/DDBJ databases">
        <title>The Genome Sequence of Lactobacillus catenaformis F0143.</title>
        <authorList>
            <consortium name="The Broad Institute Genome Sequencing Platform"/>
            <person name="Earl A."/>
            <person name="Ward D."/>
            <person name="Feldgarden M."/>
            <person name="Gevers D."/>
            <person name="Izard J."/>
            <person name="Blanton J.M."/>
            <person name="Mathney J."/>
            <person name="Dewhirst F.E."/>
            <person name="Young S.K."/>
            <person name="Zeng Q."/>
            <person name="Gargeya S."/>
            <person name="Fitzgerald M."/>
            <person name="Haas B."/>
            <person name="Abouelleil A."/>
            <person name="Alvarado L."/>
            <person name="Arachchi H.M."/>
            <person name="Berlin A."/>
            <person name="Chapman S.B."/>
            <person name="Gearin G."/>
            <person name="Goldberg J."/>
            <person name="Griggs A."/>
            <person name="Gujja S."/>
            <person name="Hansen M."/>
            <person name="Heiman D."/>
            <person name="Howarth C."/>
            <person name="Larimer J."/>
            <person name="Lui A."/>
            <person name="MacDonald P.J.P."/>
            <person name="McCowen C."/>
            <person name="Montmayeur A."/>
            <person name="Murphy C."/>
            <person name="Neiman D."/>
            <person name="Pearson M."/>
            <person name="Priest M."/>
            <person name="Roberts A."/>
            <person name="Saif S."/>
            <person name="Shea T."/>
            <person name="Sisk P."/>
            <person name="Stolte C."/>
            <person name="Sykes S."/>
            <person name="Wortman J."/>
            <person name="Nusbaum C."/>
            <person name="Birren B."/>
        </authorList>
    </citation>
    <scope>NUCLEOTIDE SEQUENCE [LARGE SCALE GENOMIC DNA]</scope>
    <source>
        <strain evidence="17 18">OT 569</strain>
    </source>
</reference>
<dbReference type="InterPro" id="IPR001264">
    <property type="entry name" value="Glyco_trans_51"/>
</dbReference>
<evidence type="ECO:0000256" key="11">
    <source>
        <dbReference type="ARBA" id="ARBA00023316"/>
    </source>
</evidence>
<keyword evidence="7" id="KW-0378">Hydrolase</keyword>
<evidence type="ECO:0000256" key="14">
    <source>
        <dbReference type="SAM" id="Phobius"/>
    </source>
</evidence>
<dbReference type="Pfam" id="PF00912">
    <property type="entry name" value="Transgly"/>
    <property type="match status" value="1"/>
</dbReference>
<dbReference type="eggNOG" id="COG0744">
    <property type="taxonomic scope" value="Bacteria"/>
</dbReference>
<dbReference type="GO" id="GO:0030288">
    <property type="term" value="C:outer membrane-bounded periplasmic space"/>
    <property type="evidence" value="ECO:0007669"/>
    <property type="project" value="TreeGrafter"/>
</dbReference>
<evidence type="ECO:0000313" key="17">
    <source>
        <dbReference type="EMBL" id="EMD17298.1"/>
    </source>
</evidence>
<dbReference type="BioCyc" id="ECAT999415-HMP:GTTI-461-MONOMER"/>
<dbReference type="SUPFAM" id="SSF53955">
    <property type="entry name" value="Lysozyme-like"/>
    <property type="match status" value="1"/>
</dbReference>
<keyword evidence="4" id="KW-0645">Protease</keyword>
<feature type="domain" description="Penicillin-binding protein transpeptidase" evidence="15">
    <location>
        <begin position="333"/>
        <end position="593"/>
    </location>
</feature>
<dbReference type="InterPro" id="IPR012338">
    <property type="entry name" value="Beta-lactam/transpept-like"/>
</dbReference>
<comment type="similarity">
    <text evidence="1">In the C-terminal section; belongs to the transpeptidase family.</text>
</comment>
<evidence type="ECO:0000256" key="2">
    <source>
        <dbReference type="ARBA" id="ARBA00007739"/>
    </source>
</evidence>
<evidence type="ECO:0000256" key="1">
    <source>
        <dbReference type="ARBA" id="ARBA00007090"/>
    </source>
</evidence>
<dbReference type="GO" id="GO:0008955">
    <property type="term" value="F:peptidoglycan glycosyltransferase activity"/>
    <property type="evidence" value="ECO:0007669"/>
    <property type="project" value="UniProtKB-EC"/>
</dbReference>
<evidence type="ECO:0000256" key="10">
    <source>
        <dbReference type="ARBA" id="ARBA00023268"/>
    </source>
</evidence>
<dbReference type="GO" id="GO:0009002">
    <property type="term" value="F:serine-type D-Ala-D-Ala carboxypeptidase activity"/>
    <property type="evidence" value="ECO:0007669"/>
    <property type="project" value="UniProtKB-EC"/>
</dbReference>
<dbReference type="InterPro" id="IPR001460">
    <property type="entry name" value="PCN-bd_Tpept"/>
</dbReference>
<dbReference type="GO" id="GO:0008360">
    <property type="term" value="P:regulation of cell shape"/>
    <property type="evidence" value="ECO:0007669"/>
    <property type="project" value="UniProtKB-KW"/>
</dbReference>
<dbReference type="GO" id="GO:0009252">
    <property type="term" value="P:peptidoglycan biosynthetic process"/>
    <property type="evidence" value="ECO:0007669"/>
    <property type="project" value="UniProtKB-KW"/>
</dbReference>
<sequence>MKVKKKTSLITRSRIIKSIILIIVVALVGSGFYLGFTVYKQIKDFDIKKLTATSYSQLIASDGKSYYTYGGASGKYVKYENIPEVLVDAVIAAEDSRFFIHDGFDLPRIIKAMFTNLFAGKINAGGSTITQQLIKKTYYPAEEKTLQRKIGEVILSTQATRLTSKEKIMELYLNKIYFGRSPNTVGIYAASYYYFNKNPSQLTLPEAALLAGTINSPVYYDPFYDLKKAQKRRNIILSLMHQHGYITEKQKNETQQIPVENTLDSNPLKSTKDYAAYVDRVTEEIKSKTHYDPNKTNMTIYTYMDRTIQTELDNIASGKKYRYSDIDMQAGSVVQENKTGRVVGIMGGRNYGTAANYHNYGTTMRHQPGSSIKPILDYIPAFEHLYYSTGHLVNDNQYTSGSWNPQNWDRRYHGNVSLYDALGHSWNLAAINTYNEVIKKEGVTKIINYMKELGYTDSALSSPNKFSASYAIGGWIDGTTPMQQAAAYATIVNGGKYIEPHTVEKIVINTTGETIYLDQKAQENAKQVYSSSSAFLMRTILTSIVKTYSGSYSLVNSIGDEIGAKTGTSTHGGKKGIPDGAAKDNWFCCFNPTYSWSTWNGYPESIQNSKHKYIRSGQNESRKIAAQIGRLLHSKTKGSYETPDTVYEAKYIKGIYPYVSPSPTTPLSRIGTAWFTKGHGPSGSDQSVKAAKLDDLKSFTATINNQGQLEVKFADYTGSTAYDDLIYKVQIYNGSQLIATKNLTSSSGTISFDAKSNTTYTITGCYAWANDGSTSNKISTSVTTKEIKTELGTATYSAKSKGSSVSSGSTISNDEITFTTSGPKGHKIIFEMSGGATVSKTIDAGNTVSFTQLPKGSNYNVKIIESDGTNTKELGSFTFTVAA</sequence>
<dbReference type="STRING" id="999415.HMPREF9943_00451"/>
<dbReference type="Gene3D" id="1.10.3810.10">
    <property type="entry name" value="Biosynthetic peptidoglycan transglycosylase-like"/>
    <property type="match status" value="1"/>
</dbReference>
<name>M2NGC5_9FIRM</name>
<dbReference type="GO" id="GO:0006508">
    <property type="term" value="P:proteolysis"/>
    <property type="evidence" value="ECO:0007669"/>
    <property type="project" value="UniProtKB-KW"/>
</dbReference>
<evidence type="ECO:0000256" key="5">
    <source>
        <dbReference type="ARBA" id="ARBA00022676"/>
    </source>
</evidence>
<evidence type="ECO:0000256" key="6">
    <source>
        <dbReference type="ARBA" id="ARBA00022679"/>
    </source>
</evidence>
<dbReference type="PANTHER" id="PTHR32282:SF29">
    <property type="entry name" value="PENICILLIN-BINDING PROTEIN 1A"/>
    <property type="match status" value="1"/>
</dbReference>
<dbReference type="EMBL" id="AGEJ01000008">
    <property type="protein sequence ID" value="EMD17298.1"/>
    <property type="molecule type" value="Genomic_DNA"/>
</dbReference>
<dbReference type="GO" id="GO:0008658">
    <property type="term" value="F:penicillin binding"/>
    <property type="evidence" value="ECO:0007669"/>
    <property type="project" value="InterPro"/>
</dbReference>
<evidence type="ECO:0000256" key="3">
    <source>
        <dbReference type="ARBA" id="ARBA00022645"/>
    </source>
</evidence>
<comment type="caution">
    <text evidence="17">The sequence shown here is derived from an EMBL/GenBank/DDBJ whole genome shotgun (WGS) entry which is preliminary data.</text>
</comment>
<keyword evidence="14" id="KW-1133">Transmembrane helix</keyword>
<dbReference type="InterPro" id="IPR050396">
    <property type="entry name" value="Glycosyltr_51/Transpeptidase"/>
</dbReference>
<dbReference type="InterPro" id="IPR036950">
    <property type="entry name" value="PBP_transglycosylase"/>
</dbReference>
<evidence type="ECO:0000259" key="16">
    <source>
        <dbReference type="Pfam" id="PF00912"/>
    </source>
</evidence>
<proteinExistence type="inferred from homology"/>
<keyword evidence="18" id="KW-1185">Reference proteome</keyword>
<keyword evidence="11" id="KW-0961">Cell wall biogenesis/degradation</keyword>
<dbReference type="PANTHER" id="PTHR32282">
    <property type="entry name" value="BINDING PROTEIN TRANSPEPTIDASE, PUTATIVE-RELATED"/>
    <property type="match status" value="1"/>
</dbReference>
<dbReference type="Proteomes" id="UP000011758">
    <property type="component" value="Unassembled WGS sequence"/>
</dbReference>
<evidence type="ECO:0000256" key="8">
    <source>
        <dbReference type="ARBA" id="ARBA00022960"/>
    </source>
</evidence>
<evidence type="ECO:0000256" key="12">
    <source>
        <dbReference type="ARBA" id="ARBA00034000"/>
    </source>
</evidence>
<keyword evidence="5" id="KW-0328">Glycosyltransferase</keyword>
<feature type="transmembrane region" description="Helical" evidence="14">
    <location>
        <begin position="20"/>
        <end position="39"/>
    </location>
</feature>
<feature type="domain" description="Glycosyl transferase family 51" evidence="16">
    <location>
        <begin position="71"/>
        <end position="240"/>
    </location>
</feature>
<comment type="catalytic activity">
    <reaction evidence="13">
        <text>[GlcNAc-(1-&gt;4)-Mur2Ac(oyl-L-Ala-gamma-D-Glu-L-Lys-D-Ala-D-Ala)](n)-di-trans,octa-cis-undecaprenyl diphosphate + beta-D-GlcNAc-(1-&gt;4)-Mur2Ac(oyl-L-Ala-gamma-D-Glu-L-Lys-D-Ala-D-Ala)-di-trans,octa-cis-undecaprenyl diphosphate = [GlcNAc-(1-&gt;4)-Mur2Ac(oyl-L-Ala-gamma-D-Glu-L-Lys-D-Ala-D-Ala)](n+1)-di-trans,octa-cis-undecaprenyl diphosphate + di-trans,octa-cis-undecaprenyl diphosphate + H(+)</text>
        <dbReference type="Rhea" id="RHEA:23708"/>
        <dbReference type="Rhea" id="RHEA-COMP:9602"/>
        <dbReference type="Rhea" id="RHEA-COMP:9603"/>
        <dbReference type="ChEBI" id="CHEBI:15378"/>
        <dbReference type="ChEBI" id="CHEBI:58405"/>
        <dbReference type="ChEBI" id="CHEBI:60033"/>
        <dbReference type="ChEBI" id="CHEBI:78435"/>
        <dbReference type="EC" id="2.4.99.28"/>
    </reaction>
</comment>
<dbReference type="InterPro" id="IPR023346">
    <property type="entry name" value="Lysozyme-like_dom_sf"/>
</dbReference>
<accession>M2NGC5</accession>
<keyword evidence="14" id="KW-0472">Membrane</keyword>
<protein>
    <submittedName>
        <fullName evidence="17">Uncharacterized protein</fullName>
    </submittedName>
</protein>
<gene>
    <name evidence="17" type="ORF">HMPREF9943_00451</name>
</gene>
<dbReference type="FunFam" id="1.10.3810.10:FF:000001">
    <property type="entry name" value="Penicillin-binding protein 1A"/>
    <property type="match status" value="1"/>
</dbReference>
<dbReference type="GO" id="GO:0071555">
    <property type="term" value="P:cell wall organization"/>
    <property type="evidence" value="ECO:0007669"/>
    <property type="project" value="UniProtKB-KW"/>
</dbReference>
<evidence type="ECO:0000256" key="4">
    <source>
        <dbReference type="ARBA" id="ARBA00022670"/>
    </source>
</evidence>
<organism evidence="17 18">
    <name type="scientific">Eggerthia catenaformis OT 569 = DSM 20559</name>
    <dbReference type="NCBI Taxonomy" id="999415"/>
    <lineage>
        <taxon>Bacteria</taxon>
        <taxon>Bacillati</taxon>
        <taxon>Bacillota</taxon>
        <taxon>Erysipelotrichia</taxon>
        <taxon>Erysipelotrichales</taxon>
        <taxon>Coprobacillaceae</taxon>
        <taxon>Eggerthia</taxon>
    </lineage>
</organism>
<dbReference type="Gene3D" id="3.40.710.10">
    <property type="entry name" value="DD-peptidase/beta-lactamase superfamily"/>
    <property type="match status" value="1"/>
</dbReference>
<keyword evidence="14" id="KW-0812">Transmembrane</keyword>
<dbReference type="PATRIC" id="fig|999415.3.peg.446"/>
<evidence type="ECO:0000256" key="9">
    <source>
        <dbReference type="ARBA" id="ARBA00022984"/>
    </source>
</evidence>
<evidence type="ECO:0000313" key="18">
    <source>
        <dbReference type="Proteomes" id="UP000011758"/>
    </source>
</evidence>
<evidence type="ECO:0000256" key="13">
    <source>
        <dbReference type="ARBA" id="ARBA00049902"/>
    </source>
</evidence>
<dbReference type="OrthoDB" id="9766909at2"/>
<evidence type="ECO:0000259" key="15">
    <source>
        <dbReference type="Pfam" id="PF00905"/>
    </source>
</evidence>
<comment type="similarity">
    <text evidence="2">In the N-terminal section; belongs to the glycosyltransferase 51 family.</text>
</comment>